<keyword evidence="4" id="KW-1185">Reference proteome</keyword>
<feature type="signal peptide" evidence="1">
    <location>
        <begin position="1"/>
        <end position="32"/>
    </location>
</feature>
<dbReference type="GeneID" id="83595643"/>
<gene>
    <name evidence="3" type="ORF">M2127_000918</name>
</gene>
<dbReference type="InterPro" id="IPR036514">
    <property type="entry name" value="SGNH_hydro_sf"/>
</dbReference>
<sequence>MARFNYINKLKCNLAFTALFCLLMGGHADARASHTILILGDSLSAEYGLVHGSGWVDLLEKKLQKEASPWNVFNASISGETSAGGLNRLPSLLEKKKPGLVIIELGANDGLRGLSIAASEKNLQKMIVMSKQSGAKVLLIGIQLPPNYGQDYTKQFANMFTRLAKTEGTAFLPFFLTGVIDKPELFQADRMHPNEQAQKVLFKNVWGALAPYYDLLQK</sequence>
<feature type="domain" description="SGNH hydrolase-type esterase" evidence="2">
    <location>
        <begin position="38"/>
        <end position="199"/>
    </location>
</feature>
<dbReference type="PANTHER" id="PTHR30383">
    <property type="entry name" value="THIOESTERASE 1/PROTEASE 1/LYSOPHOSPHOLIPASE L1"/>
    <property type="match status" value="1"/>
</dbReference>
<dbReference type="Proteomes" id="UP001161160">
    <property type="component" value="Unassembled WGS sequence"/>
</dbReference>
<dbReference type="InterPro" id="IPR013830">
    <property type="entry name" value="SGNH_hydro"/>
</dbReference>
<keyword evidence="3" id="KW-0378">Hydrolase</keyword>
<dbReference type="EC" id="3.1.1.5" evidence="3"/>
<reference evidence="3" key="1">
    <citation type="submission" date="2023-04" db="EMBL/GenBank/DDBJ databases">
        <title>Genome Encyclopedia of Bacteria and Archaea VI: Functional Genomics of Type Strains.</title>
        <authorList>
            <person name="Whitman W."/>
        </authorList>
    </citation>
    <scope>NUCLEOTIDE SEQUENCE</scope>
    <source>
        <strain evidence="3">Enz.4-51</strain>
    </source>
</reference>
<evidence type="ECO:0000313" key="3">
    <source>
        <dbReference type="EMBL" id="MDH6503625.1"/>
    </source>
</evidence>
<comment type="caution">
    <text evidence="3">The sequence shown here is derived from an EMBL/GenBank/DDBJ whole genome shotgun (WGS) entry which is preliminary data.</text>
</comment>
<dbReference type="GO" id="GO:0004622">
    <property type="term" value="F:phosphatidylcholine lysophospholipase activity"/>
    <property type="evidence" value="ECO:0007669"/>
    <property type="project" value="UniProtKB-EC"/>
</dbReference>
<dbReference type="EC" id="3.1.1.2" evidence="3"/>
<evidence type="ECO:0000256" key="1">
    <source>
        <dbReference type="SAM" id="SignalP"/>
    </source>
</evidence>
<proteinExistence type="predicted"/>
<dbReference type="Gene3D" id="3.40.50.1110">
    <property type="entry name" value="SGNH hydrolase"/>
    <property type="match status" value="1"/>
</dbReference>
<accession>A0AA43M7Y1</accession>
<protein>
    <submittedName>
        <fullName evidence="3">Acyl-CoA thioesterase-1</fullName>
        <ecNumber evidence="3">3.1.1.2</ecNumber>
        <ecNumber evidence="3">3.1.1.5</ecNumber>
        <ecNumber evidence="3">3.1.2.-</ecNumber>
        <ecNumber evidence="3">3.1.2.2</ecNumber>
    </submittedName>
</protein>
<organism evidence="3 4">
    <name type="scientific">Polynucleobacter sphagniphilus</name>
    <dbReference type="NCBI Taxonomy" id="1743169"/>
    <lineage>
        <taxon>Bacteria</taxon>
        <taxon>Pseudomonadati</taxon>
        <taxon>Pseudomonadota</taxon>
        <taxon>Betaproteobacteria</taxon>
        <taxon>Burkholderiales</taxon>
        <taxon>Burkholderiaceae</taxon>
        <taxon>Polynucleobacter</taxon>
    </lineage>
</organism>
<dbReference type="Pfam" id="PF13472">
    <property type="entry name" value="Lipase_GDSL_2"/>
    <property type="match status" value="1"/>
</dbReference>
<dbReference type="EMBL" id="JARXYA010000004">
    <property type="protein sequence ID" value="MDH6503625.1"/>
    <property type="molecule type" value="Genomic_DNA"/>
</dbReference>
<dbReference type="EC" id="3.1.2.2" evidence="3"/>
<dbReference type="PANTHER" id="PTHR30383:SF24">
    <property type="entry name" value="THIOESTERASE 1_PROTEASE 1_LYSOPHOSPHOLIPASE L1"/>
    <property type="match status" value="1"/>
</dbReference>
<name>A0AA43M7Y1_9BURK</name>
<evidence type="ECO:0000313" key="4">
    <source>
        <dbReference type="Proteomes" id="UP001161160"/>
    </source>
</evidence>
<dbReference type="GO" id="GO:0004064">
    <property type="term" value="F:arylesterase activity"/>
    <property type="evidence" value="ECO:0007669"/>
    <property type="project" value="UniProtKB-EC"/>
</dbReference>
<dbReference type="AlphaFoldDB" id="A0AA43M7Y1"/>
<dbReference type="InterPro" id="IPR051532">
    <property type="entry name" value="Ester_Hydrolysis_Enzymes"/>
</dbReference>
<keyword evidence="1" id="KW-0732">Signal</keyword>
<dbReference type="EC" id="3.1.2.-" evidence="3"/>
<feature type="chain" id="PRO_5041246901" evidence="1">
    <location>
        <begin position="33"/>
        <end position="218"/>
    </location>
</feature>
<dbReference type="SUPFAM" id="SSF52266">
    <property type="entry name" value="SGNH hydrolase"/>
    <property type="match status" value="1"/>
</dbReference>
<evidence type="ECO:0000259" key="2">
    <source>
        <dbReference type="Pfam" id="PF13472"/>
    </source>
</evidence>
<dbReference type="RefSeq" id="WP_277540947.1">
    <property type="nucleotide sequence ID" value="NZ_JAQFIK010000002.1"/>
</dbReference>
<dbReference type="CDD" id="cd01822">
    <property type="entry name" value="Lysophospholipase_L1_like"/>
    <property type="match status" value="1"/>
</dbReference>